<reference evidence="1" key="1">
    <citation type="submission" date="2018-05" db="EMBL/GenBank/DDBJ databases">
        <authorList>
            <person name="Lanie J.A."/>
            <person name="Ng W.-L."/>
            <person name="Kazmierczak K.M."/>
            <person name="Andrzejewski T.M."/>
            <person name="Davidsen T.M."/>
            <person name="Wayne K.J."/>
            <person name="Tettelin H."/>
            <person name="Glass J.I."/>
            <person name="Rusch D."/>
            <person name="Podicherti R."/>
            <person name="Tsui H.-C.T."/>
            <person name="Winkler M.E."/>
        </authorList>
    </citation>
    <scope>NUCLEOTIDE SEQUENCE</scope>
</reference>
<accession>A0A382GV43</accession>
<protein>
    <submittedName>
        <fullName evidence="1">Uncharacterized protein</fullName>
    </submittedName>
</protein>
<proteinExistence type="predicted"/>
<feature type="non-terminal residue" evidence="1">
    <location>
        <position position="33"/>
    </location>
</feature>
<organism evidence="1">
    <name type="scientific">marine metagenome</name>
    <dbReference type="NCBI Taxonomy" id="408172"/>
    <lineage>
        <taxon>unclassified sequences</taxon>
        <taxon>metagenomes</taxon>
        <taxon>ecological metagenomes</taxon>
    </lineage>
</organism>
<dbReference type="EMBL" id="UINC01057605">
    <property type="protein sequence ID" value="SVB78940.1"/>
    <property type="molecule type" value="Genomic_DNA"/>
</dbReference>
<name>A0A382GV43_9ZZZZ</name>
<dbReference type="AlphaFoldDB" id="A0A382GV43"/>
<sequence>VLLRLRLSWQKYPGELKHKTNKKLDSKFQRAQT</sequence>
<feature type="non-terminal residue" evidence="1">
    <location>
        <position position="1"/>
    </location>
</feature>
<gene>
    <name evidence="1" type="ORF">METZ01_LOCUS231794</name>
</gene>
<evidence type="ECO:0000313" key="1">
    <source>
        <dbReference type="EMBL" id="SVB78940.1"/>
    </source>
</evidence>